<keyword evidence="3" id="KW-1185">Reference proteome</keyword>
<dbReference type="OrthoDB" id="7391526at2"/>
<dbReference type="AlphaFoldDB" id="A0A4Q5LYM7"/>
<accession>A0A4Q5LYM7</accession>
<dbReference type="Proteomes" id="UP000293162">
    <property type="component" value="Unassembled WGS sequence"/>
</dbReference>
<sequence>MEKTSACIIIPIYQEQLNPYEAISLAQGVQVLGHYPMILVKPASLNVGHLLEKYPQLQIRNFDDAYFKSTLTYNKLLLSTEFYECFLAYEYMLIYQLDAFVFKDELAYWCSKGYDYIGAPWRIEIDFDSRWKEWIWNLKKKIAIWFDLKEERYGKYGPKEIIMKRGVGNGGFSLRKTRKLLSLIPENQKKIEKYLELAKTHPAYNEDMFWCIELNRYFPKLNIPDWRTALKFAVEHMPEKAYILNNGLPFGCHAWDIYETEFWKKHIRAFGYEI</sequence>
<reference evidence="2 3" key="1">
    <citation type="submission" date="2019-02" db="EMBL/GenBank/DDBJ databases">
        <title>Bacterial novel species Emticicia sp. 17J42-9 isolated from soil.</title>
        <authorList>
            <person name="Jung H.-Y."/>
        </authorList>
    </citation>
    <scope>NUCLEOTIDE SEQUENCE [LARGE SCALE GENOMIC DNA]</scope>
    <source>
        <strain evidence="2 3">17J42-9</strain>
    </source>
</reference>
<dbReference type="EMBL" id="SEWF01000020">
    <property type="protein sequence ID" value="RYU94918.1"/>
    <property type="molecule type" value="Genomic_DNA"/>
</dbReference>
<organism evidence="2 3">
    <name type="scientific">Emticicia agri</name>
    <dbReference type="NCBI Taxonomy" id="2492393"/>
    <lineage>
        <taxon>Bacteria</taxon>
        <taxon>Pseudomonadati</taxon>
        <taxon>Bacteroidota</taxon>
        <taxon>Cytophagia</taxon>
        <taxon>Cytophagales</taxon>
        <taxon>Leadbetterellaceae</taxon>
        <taxon>Emticicia</taxon>
    </lineage>
</organism>
<comment type="caution">
    <text evidence="2">The sequence shown here is derived from an EMBL/GenBank/DDBJ whole genome shotgun (WGS) entry which is preliminary data.</text>
</comment>
<name>A0A4Q5LYM7_9BACT</name>
<dbReference type="RefSeq" id="WP_130021804.1">
    <property type="nucleotide sequence ID" value="NZ_SEWF01000020.1"/>
</dbReference>
<evidence type="ECO:0000259" key="1">
    <source>
        <dbReference type="Pfam" id="PF18922"/>
    </source>
</evidence>
<feature type="domain" description="DUF5672" evidence="1">
    <location>
        <begin position="56"/>
        <end position="253"/>
    </location>
</feature>
<protein>
    <recommendedName>
        <fullName evidence="1">DUF5672 domain-containing protein</fullName>
    </recommendedName>
</protein>
<dbReference type="Pfam" id="PF18922">
    <property type="entry name" value="DUF5672"/>
    <property type="match status" value="1"/>
</dbReference>
<evidence type="ECO:0000313" key="2">
    <source>
        <dbReference type="EMBL" id="RYU94918.1"/>
    </source>
</evidence>
<gene>
    <name evidence="2" type="ORF">EWM59_14600</name>
</gene>
<dbReference type="InterPro" id="IPR043729">
    <property type="entry name" value="DUF5672"/>
</dbReference>
<evidence type="ECO:0000313" key="3">
    <source>
        <dbReference type="Proteomes" id="UP000293162"/>
    </source>
</evidence>
<proteinExistence type="predicted"/>